<sequence>MTLSTSTTGRRRRYAVIHSAAIMVSVVSGTFALVAMLVGSPLSFGLALALCGTGWIVTHFVERIAEQDRRAARRRHRPFAHDGLMEEGFVDADFVDADFLDEDVVDEDFLDTDLVDEGVVDDRFALEARRRTRFAASPLEVRRCEELQDRRILLV</sequence>
<keyword evidence="2" id="KW-1185">Reference proteome</keyword>
<gene>
    <name evidence="1" type="ORF">OHX15_10150</name>
</gene>
<name>A0ACC6MFV3_MYCPF</name>
<comment type="caution">
    <text evidence="1">The sequence shown here is derived from an EMBL/GenBank/DDBJ whole genome shotgun (WGS) entry which is preliminary data.</text>
</comment>
<protein>
    <submittedName>
        <fullName evidence="1">Uncharacterized protein</fullName>
    </submittedName>
</protein>
<dbReference type="EMBL" id="JAOXLN010000008">
    <property type="protein sequence ID" value="MDZ5085747.1"/>
    <property type="molecule type" value="Genomic_DNA"/>
</dbReference>
<proteinExistence type="predicted"/>
<dbReference type="Proteomes" id="UP001289645">
    <property type="component" value="Unassembled WGS sequence"/>
</dbReference>
<evidence type="ECO:0000313" key="1">
    <source>
        <dbReference type="EMBL" id="MDZ5085747.1"/>
    </source>
</evidence>
<reference evidence="1 2" key="1">
    <citation type="journal article" date="2021" name="Chemosphere">
        <title>Bioballs carrying a syntrophic Rhodococcus and Mycolicibacterium consortium for simultaneous sorption and biodegradation of fuel oil in contaminated freshwater.</title>
        <authorList>
            <person name="Naloka K."/>
            <person name="Polrit D."/>
            <person name="Muangchinda C."/>
            <person name="Thoetkiattikul H."/>
            <person name="Pinyakong O."/>
        </authorList>
    </citation>
    <scope>NUCLEOTIDE SEQUENCE [LARGE SCALE GENOMIC DNA]</scope>
    <source>
        <strain evidence="1 2">J101</strain>
    </source>
</reference>
<accession>A0ACC6MFV3</accession>
<organism evidence="1 2">
    <name type="scientific">Mycolicibacterium parafortuitum</name>
    <name type="common">Mycobacterium parafortuitum</name>
    <dbReference type="NCBI Taxonomy" id="39692"/>
    <lineage>
        <taxon>Bacteria</taxon>
        <taxon>Bacillati</taxon>
        <taxon>Actinomycetota</taxon>
        <taxon>Actinomycetes</taxon>
        <taxon>Mycobacteriales</taxon>
        <taxon>Mycobacteriaceae</taxon>
        <taxon>Mycolicibacterium</taxon>
    </lineage>
</organism>
<evidence type="ECO:0000313" key="2">
    <source>
        <dbReference type="Proteomes" id="UP001289645"/>
    </source>
</evidence>